<sequence>MIHHHHHLNHHHHHLNRHHQDQAQAQAQAQDQEIKRQLIIERVRKQIRLSRAKRTLKTRLSLASFKAARGWQDISFDQIEPHLLSHSRPNPRPTTSQSTTQSIANSITPPRPNQDSNYRADSSNFSQPITPQLSNLLQRPSPPNHPPSCTHSISPFPHTPQQLIRSKWSLNHPSSQTPQESNQLSQDDEDLADQTTAAELMLFLATGSPSPGNRVNKPATYSSTSF</sequence>
<dbReference type="GO" id="GO:0005634">
    <property type="term" value="C:nucleus"/>
    <property type="evidence" value="ECO:0007669"/>
    <property type="project" value="UniProtKB-SubCell"/>
</dbReference>
<feature type="compositionally biased region" description="Polar residues" evidence="9">
    <location>
        <begin position="207"/>
        <end position="226"/>
    </location>
</feature>
<dbReference type="Proteomes" id="UP000765509">
    <property type="component" value="Unassembled WGS sequence"/>
</dbReference>
<feature type="compositionally biased region" description="Basic residues" evidence="9">
    <location>
        <begin position="1"/>
        <end position="17"/>
    </location>
</feature>
<accession>A0A9Q3PE39</accession>
<feature type="compositionally biased region" description="Polar residues" evidence="9">
    <location>
        <begin position="171"/>
        <end position="185"/>
    </location>
</feature>
<gene>
    <name evidence="10" type="ORF">O181_097989</name>
</gene>
<protein>
    <submittedName>
        <fullName evidence="10">Uncharacterized protein</fullName>
    </submittedName>
</protein>
<keyword evidence="6" id="KW-0805">Transcription regulation</keyword>
<evidence type="ECO:0000313" key="10">
    <source>
        <dbReference type="EMBL" id="MBW0558274.1"/>
    </source>
</evidence>
<feature type="region of interest" description="Disordered" evidence="9">
    <location>
        <begin position="171"/>
        <end position="192"/>
    </location>
</feature>
<dbReference type="PANTHER" id="PTHR40468:SF1">
    <property type="entry name" value="TOPOISOMERASE I DAMAGE AFFECTED PROTEIN 11"/>
    <property type="match status" value="1"/>
</dbReference>
<dbReference type="Pfam" id="PF08528">
    <property type="entry name" value="Whi5"/>
    <property type="match status" value="1"/>
</dbReference>
<organism evidence="10 11">
    <name type="scientific">Austropuccinia psidii MF-1</name>
    <dbReference type="NCBI Taxonomy" id="1389203"/>
    <lineage>
        <taxon>Eukaryota</taxon>
        <taxon>Fungi</taxon>
        <taxon>Dikarya</taxon>
        <taxon>Basidiomycota</taxon>
        <taxon>Pucciniomycotina</taxon>
        <taxon>Pucciniomycetes</taxon>
        <taxon>Pucciniales</taxon>
        <taxon>Sphaerophragmiaceae</taxon>
        <taxon>Austropuccinia</taxon>
    </lineage>
</organism>
<evidence type="ECO:0000256" key="6">
    <source>
        <dbReference type="ARBA" id="ARBA00023015"/>
    </source>
</evidence>
<keyword evidence="8" id="KW-0539">Nucleus</keyword>
<feature type="compositionally biased region" description="Polar residues" evidence="9">
    <location>
        <begin position="113"/>
        <end position="138"/>
    </location>
</feature>
<evidence type="ECO:0000256" key="3">
    <source>
        <dbReference type="ARBA" id="ARBA00006922"/>
    </source>
</evidence>
<comment type="subcellular location">
    <subcellularLocation>
        <location evidence="2">Cytoplasm</location>
    </subcellularLocation>
    <subcellularLocation>
        <location evidence="1">Nucleus</location>
    </subcellularLocation>
</comment>
<dbReference type="GO" id="GO:0005737">
    <property type="term" value="C:cytoplasm"/>
    <property type="evidence" value="ECO:0007669"/>
    <property type="project" value="UniProtKB-SubCell"/>
</dbReference>
<evidence type="ECO:0000256" key="2">
    <source>
        <dbReference type="ARBA" id="ARBA00004496"/>
    </source>
</evidence>
<evidence type="ECO:0000256" key="5">
    <source>
        <dbReference type="ARBA" id="ARBA00022491"/>
    </source>
</evidence>
<evidence type="ECO:0000256" key="9">
    <source>
        <dbReference type="SAM" id="MobiDB-lite"/>
    </source>
</evidence>
<keyword evidence="11" id="KW-1185">Reference proteome</keyword>
<feature type="compositionally biased region" description="Polar residues" evidence="9">
    <location>
        <begin position="147"/>
        <end position="158"/>
    </location>
</feature>
<dbReference type="OrthoDB" id="2163387at2759"/>
<evidence type="ECO:0000256" key="1">
    <source>
        <dbReference type="ARBA" id="ARBA00004123"/>
    </source>
</evidence>
<feature type="region of interest" description="Disordered" evidence="9">
    <location>
        <begin position="83"/>
        <end position="158"/>
    </location>
</feature>
<keyword evidence="5" id="KW-0678">Repressor</keyword>
<comment type="similarity">
    <text evidence="3">Belongs to the WHI5/NRM1 family.</text>
</comment>
<dbReference type="PANTHER" id="PTHR40468">
    <property type="entry name" value="YALI0A15257P"/>
    <property type="match status" value="1"/>
</dbReference>
<reference evidence="10" key="1">
    <citation type="submission" date="2021-03" db="EMBL/GenBank/DDBJ databases">
        <title>Draft genome sequence of rust myrtle Austropuccinia psidii MF-1, a brazilian biotype.</title>
        <authorList>
            <person name="Quecine M.C."/>
            <person name="Pachon D.M.R."/>
            <person name="Bonatelli M.L."/>
            <person name="Correr F.H."/>
            <person name="Franceschini L.M."/>
            <person name="Leite T.F."/>
            <person name="Margarido G.R.A."/>
            <person name="Almeida C.A."/>
            <person name="Ferrarezi J.A."/>
            <person name="Labate C.A."/>
        </authorList>
    </citation>
    <scope>NUCLEOTIDE SEQUENCE</scope>
    <source>
        <strain evidence="10">MF-1</strain>
    </source>
</reference>
<dbReference type="AlphaFoldDB" id="A0A9Q3PE39"/>
<keyword evidence="4" id="KW-0963">Cytoplasm</keyword>
<dbReference type="EMBL" id="AVOT02066471">
    <property type="protein sequence ID" value="MBW0558274.1"/>
    <property type="molecule type" value="Genomic_DNA"/>
</dbReference>
<evidence type="ECO:0000256" key="7">
    <source>
        <dbReference type="ARBA" id="ARBA00023163"/>
    </source>
</evidence>
<evidence type="ECO:0000256" key="4">
    <source>
        <dbReference type="ARBA" id="ARBA00022490"/>
    </source>
</evidence>
<name>A0A9Q3PE39_9BASI</name>
<evidence type="ECO:0000313" key="11">
    <source>
        <dbReference type="Proteomes" id="UP000765509"/>
    </source>
</evidence>
<dbReference type="InterPro" id="IPR013734">
    <property type="entry name" value="TF_Nrm1/Whi5"/>
</dbReference>
<proteinExistence type="inferred from homology"/>
<feature type="region of interest" description="Disordered" evidence="9">
    <location>
        <begin position="1"/>
        <end position="30"/>
    </location>
</feature>
<comment type="caution">
    <text evidence="10">The sequence shown here is derived from an EMBL/GenBank/DDBJ whole genome shotgun (WGS) entry which is preliminary data.</text>
</comment>
<feature type="compositionally biased region" description="Low complexity" evidence="9">
    <location>
        <begin position="93"/>
        <end position="108"/>
    </location>
</feature>
<feature type="region of interest" description="Disordered" evidence="9">
    <location>
        <begin position="204"/>
        <end position="226"/>
    </location>
</feature>
<keyword evidence="7" id="KW-0804">Transcription</keyword>
<evidence type="ECO:0000256" key="8">
    <source>
        <dbReference type="ARBA" id="ARBA00023242"/>
    </source>
</evidence>